<keyword evidence="4 5" id="KW-0472">Membrane</keyword>
<feature type="domain" description="MARVEL" evidence="6">
    <location>
        <begin position="8"/>
        <end position="138"/>
    </location>
</feature>
<dbReference type="PANTHER" id="PTHR39608:SF1">
    <property type="entry name" value="INTEGRAL MEMBRANE PROTEIN (AFU_ORTHOLOGUE AFUA_5G08640)"/>
    <property type="match status" value="1"/>
</dbReference>
<reference evidence="7" key="1">
    <citation type="journal article" date="2020" name="Stud. Mycol.">
        <title>101 Dothideomycetes genomes: a test case for predicting lifestyles and emergence of pathogens.</title>
        <authorList>
            <person name="Haridas S."/>
            <person name="Albert R."/>
            <person name="Binder M."/>
            <person name="Bloem J."/>
            <person name="Labutti K."/>
            <person name="Salamov A."/>
            <person name="Andreopoulos B."/>
            <person name="Baker S."/>
            <person name="Barry K."/>
            <person name="Bills G."/>
            <person name="Bluhm B."/>
            <person name="Cannon C."/>
            <person name="Castanera R."/>
            <person name="Culley D."/>
            <person name="Daum C."/>
            <person name="Ezra D."/>
            <person name="Gonzalez J."/>
            <person name="Henrissat B."/>
            <person name="Kuo A."/>
            <person name="Liang C."/>
            <person name="Lipzen A."/>
            <person name="Lutzoni F."/>
            <person name="Magnuson J."/>
            <person name="Mondo S."/>
            <person name="Nolan M."/>
            <person name="Ohm R."/>
            <person name="Pangilinan J."/>
            <person name="Park H.-J."/>
            <person name="Ramirez L."/>
            <person name="Alfaro M."/>
            <person name="Sun H."/>
            <person name="Tritt A."/>
            <person name="Yoshinaga Y."/>
            <person name="Zwiers L.-H."/>
            <person name="Turgeon B."/>
            <person name="Goodwin S."/>
            <person name="Spatafora J."/>
            <person name="Crous P."/>
            <person name="Grigoriev I."/>
        </authorList>
    </citation>
    <scope>NUCLEOTIDE SEQUENCE</scope>
    <source>
        <strain evidence="7">CBS 121167</strain>
    </source>
</reference>
<feature type="transmembrane region" description="Helical" evidence="5">
    <location>
        <begin position="78"/>
        <end position="96"/>
    </location>
</feature>
<keyword evidence="3 5" id="KW-1133">Transmembrane helix</keyword>
<comment type="subcellular location">
    <subcellularLocation>
        <location evidence="1">Membrane</location>
        <topology evidence="1">Multi-pass membrane protein</topology>
    </subcellularLocation>
</comment>
<protein>
    <recommendedName>
        <fullName evidence="6">MARVEL domain-containing protein</fullName>
    </recommendedName>
</protein>
<keyword evidence="8" id="KW-1185">Reference proteome</keyword>
<keyword evidence="2 5" id="KW-0812">Transmembrane</keyword>
<feature type="transmembrane region" description="Helical" evidence="5">
    <location>
        <begin position="47"/>
        <end position="66"/>
    </location>
</feature>
<gene>
    <name evidence="7" type="ORF">K452DRAFT_225060</name>
</gene>
<dbReference type="RefSeq" id="XP_033399021.1">
    <property type="nucleotide sequence ID" value="XM_033536726.1"/>
</dbReference>
<evidence type="ECO:0000313" key="7">
    <source>
        <dbReference type="EMBL" id="KAF2143309.1"/>
    </source>
</evidence>
<accession>A0A6A6BGP0</accession>
<evidence type="ECO:0000313" key="8">
    <source>
        <dbReference type="Proteomes" id="UP000799438"/>
    </source>
</evidence>
<dbReference type="InterPro" id="IPR008253">
    <property type="entry name" value="Marvel"/>
</dbReference>
<sequence>MIISRVVSLFLRFGQFVCAAVCLGISAHFLHEYYESEPHTGPNGREIYTIIIAALSLLMSLVWLIPFTSTFFHYPFDFLLSLAWFAAFGVLVNWVHRANCGGAFHWGGITHNNYCSKWKANEAFAFISACFWLASAILVRLEQTRPSYNLRIF</sequence>
<dbReference type="Proteomes" id="UP000799438">
    <property type="component" value="Unassembled WGS sequence"/>
</dbReference>
<name>A0A6A6BGP0_9PEZI</name>
<evidence type="ECO:0000256" key="5">
    <source>
        <dbReference type="SAM" id="Phobius"/>
    </source>
</evidence>
<dbReference type="AlphaFoldDB" id="A0A6A6BGP0"/>
<dbReference type="PANTHER" id="PTHR39608">
    <property type="entry name" value="INTEGRAL MEMBRANE PROTEIN (AFU_ORTHOLOGUE AFUA_5G08640)"/>
    <property type="match status" value="1"/>
</dbReference>
<dbReference type="GeneID" id="54294222"/>
<evidence type="ECO:0000256" key="2">
    <source>
        <dbReference type="ARBA" id="ARBA00022692"/>
    </source>
</evidence>
<organism evidence="7 8">
    <name type="scientific">Aplosporella prunicola CBS 121167</name>
    <dbReference type="NCBI Taxonomy" id="1176127"/>
    <lineage>
        <taxon>Eukaryota</taxon>
        <taxon>Fungi</taxon>
        <taxon>Dikarya</taxon>
        <taxon>Ascomycota</taxon>
        <taxon>Pezizomycotina</taxon>
        <taxon>Dothideomycetes</taxon>
        <taxon>Dothideomycetes incertae sedis</taxon>
        <taxon>Botryosphaeriales</taxon>
        <taxon>Aplosporellaceae</taxon>
        <taxon>Aplosporella</taxon>
    </lineage>
</organism>
<evidence type="ECO:0000256" key="4">
    <source>
        <dbReference type="ARBA" id="ARBA00023136"/>
    </source>
</evidence>
<proteinExistence type="predicted"/>
<dbReference type="Pfam" id="PF01284">
    <property type="entry name" value="MARVEL"/>
    <property type="match status" value="1"/>
</dbReference>
<evidence type="ECO:0000256" key="3">
    <source>
        <dbReference type="ARBA" id="ARBA00022989"/>
    </source>
</evidence>
<evidence type="ECO:0000256" key="1">
    <source>
        <dbReference type="ARBA" id="ARBA00004141"/>
    </source>
</evidence>
<dbReference type="OrthoDB" id="4074965at2759"/>
<dbReference type="GO" id="GO:0016020">
    <property type="term" value="C:membrane"/>
    <property type="evidence" value="ECO:0007669"/>
    <property type="project" value="UniProtKB-SubCell"/>
</dbReference>
<evidence type="ECO:0000259" key="6">
    <source>
        <dbReference type="Pfam" id="PF01284"/>
    </source>
</evidence>
<dbReference type="EMBL" id="ML995482">
    <property type="protein sequence ID" value="KAF2143309.1"/>
    <property type="molecule type" value="Genomic_DNA"/>
</dbReference>
<feature type="transmembrane region" description="Helical" evidence="5">
    <location>
        <begin position="9"/>
        <end position="27"/>
    </location>
</feature>
<feature type="transmembrane region" description="Helical" evidence="5">
    <location>
        <begin position="123"/>
        <end position="141"/>
    </location>
</feature>